<keyword evidence="3" id="KW-1185">Reference proteome</keyword>
<evidence type="ECO:0000313" key="3">
    <source>
        <dbReference type="Proteomes" id="UP000269721"/>
    </source>
</evidence>
<feature type="region of interest" description="Disordered" evidence="1">
    <location>
        <begin position="46"/>
        <end position="186"/>
    </location>
</feature>
<dbReference type="Proteomes" id="UP000269721">
    <property type="component" value="Unassembled WGS sequence"/>
</dbReference>
<evidence type="ECO:0000313" key="2">
    <source>
        <dbReference type="EMBL" id="RKO87401.1"/>
    </source>
</evidence>
<gene>
    <name evidence="2" type="ORF">BDK51DRAFT_38647</name>
</gene>
<feature type="compositionally biased region" description="Low complexity" evidence="1">
    <location>
        <begin position="206"/>
        <end position="218"/>
    </location>
</feature>
<feature type="region of interest" description="Disordered" evidence="1">
    <location>
        <begin position="294"/>
        <end position="353"/>
    </location>
</feature>
<name>A0A4P9W4W0_9FUNG</name>
<feature type="region of interest" description="Disordered" evidence="1">
    <location>
        <begin position="206"/>
        <end position="231"/>
    </location>
</feature>
<evidence type="ECO:0000256" key="1">
    <source>
        <dbReference type="SAM" id="MobiDB-lite"/>
    </source>
</evidence>
<feature type="compositionally biased region" description="Pro residues" evidence="1">
    <location>
        <begin position="48"/>
        <end position="64"/>
    </location>
</feature>
<accession>A0A4P9W4W0</accession>
<feature type="compositionally biased region" description="Low complexity" evidence="1">
    <location>
        <begin position="107"/>
        <end position="116"/>
    </location>
</feature>
<organism evidence="2 3">
    <name type="scientific">Blyttiomyces helicus</name>
    <dbReference type="NCBI Taxonomy" id="388810"/>
    <lineage>
        <taxon>Eukaryota</taxon>
        <taxon>Fungi</taxon>
        <taxon>Fungi incertae sedis</taxon>
        <taxon>Chytridiomycota</taxon>
        <taxon>Chytridiomycota incertae sedis</taxon>
        <taxon>Chytridiomycetes</taxon>
        <taxon>Chytridiomycetes incertae sedis</taxon>
        <taxon>Blyttiomyces</taxon>
    </lineage>
</organism>
<reference evidence="3" key="1">
    <citation type="journal article" date="2018" name="Nat. Microbiol.">
        <title>Leveraging single-cell genomics to expand the fungal tree of life.</title>
        <authorList>
            <person name="Ahrendt S.R."/>
            <person name="Quandt C.A."/>
            <person name="Ciobanu D."/>
            <person name="Clum A."/>
            <person name="Salamov A."/>
            <person name="Andreopoulos B."/>
            <person name="Cheng J.F."/>
            <person name="Woyke T."/>
            <person name="Pelin A."/>
            <person name="Henrissat B."/>
            <person name="Reynolds N.K."/>
            <person name="Benny G.L."/>
            <person name="Smith M.E."/>
            <person name="James T.Y."/>
            <person name="Grigoriev I.V."/>
        </authorList>
    </citation>
    <scope>NUCLEOTIDE SEQUENCE [LARGE SCALE GENOMIC DNA]</scope>
</reference>
<protein>
    <submittedName>
        <fullName evidence="2">Uncharacterized protein</fullName>
    </submittedName>
</protein>
<feature type="compositionally biased region" description="Pro residues" evidence="1">
    <location>
        <begin position="328"/>
        <end position="351"/>
    </location>
</feature>
<dbReference type="EMBL" id="KZ997447">
    <property type="protein sequence ID" value="RKO87401.1"/>
    <property type="molecule type" value="Genomic_DNA"/>
</dbReference>
<sequence length="506" mass="54607">MSSKNFLPAPPGSKPYDWLFGSNSEWPSTDKLPLSASFLSDVVVTAPRPQPPRLSVPLPLPPVPRSARARPTSRILPRCASPVADEPASWVRPRSGSDSFECPELVSASTASSPTSGSPPPSAAAPWSAESTALSPTSTSAPWSAASAPADLRSSGSARAPLQGSTRPPNSAPIRSPTSPSRPSKNFFLGLTMKRKHRRASFAVLSTSAPSSFPSAAYTPPPASSSTLPDRAPTFRRLVGAAKKDPKQRVVEEEAANRVSIGSVQEAVQWIPHEYDLDQRFWRPTGLCVVNASADEKDQEDSDEDDAEQEEVAASDSERVGDDDPLERPPLPPTPPGAEPTEPALPTPVPRAAPLKFVDRSSTLLEYREWEAHHTRTHSPLHTATLPLRTHRTIQPTPQRPPYPAKKWFSLPRIFPSSRRSRTSDIGSASDIPVAAEHLSASYDPVAVAAEGKSAWIGRADEAEDADRVEDEEWQVGSHDGVEGVRGRALGTLRRLVNWRLGAKAW</sequence>
<feature type="compositionally biased region" description="Low complexity" evidence="1">
    <location>
        <begin position="172"/>
        <end position="184"/>
    </location>
</feature>
<feature type="compositionally biased region" description="Low complexity" evidence="1">
    <location>
        <begin position="124"/>
        <end position="150"/>
    </location>
</feature>
<feature type="compositionally biased region" description="Acidic residues" evidence="1">
    <location>
        <begin position="297"/>
        <end position="313"/>
    </location>
</feature>
<feature type="compositionally biased region" description="Low complexity" evidence="1">
    <location>
        <begin position="65"/>
        <end position="74"/>
    </location>
</feature>
<dbReference type="AlphaFoldDB" id="A0A4P9W4W0"/>
<proteinExistence type="predicted"/>